<dbReference type="SUPFAM" id="SSF48403">
    <property type="entry name" value="Ankyrin repeat"/>
    <property type="match status" value="1"/>
</dbReference>
<accession>A0ABM1A8I5</accession>
<proteinExistence type="predicted"/>
<evidence type="ECO:0000313" key="2">
    <source>
        <dbReference type="RefSeq" id="XP_012942871.1"/>
    </source>
</evidence>
<dbReference type="Pfam" id="PF13606">
    <property type="entry name" value="Ank_3"/>
    <property type="match status" value="1"/>
</dbReference>
<reference evidence="2" key="1">
    <citation type="submission" date="2025-08" db="UniProtKB">
        <authorList>
            <consortium name="RefSeq"/>
        </authorList>
    </citation>
    <scope>IDENTIFICATION</scope>
</reference>
<dbReference type="InterPro" id="IPR036770">
    <property type="entry name" value="Ankyrin_rpt-contain_sf"/>
</dbReference>
<dbReference type="InterPro" id="IPR002110">
    <property type="entry name" value="Ankyrin_rpt"/>
</dbReference>
<protein>
    <submittedName>
        <fullName evidence="2">Uncharacterized protein LOC106012964</fullName>
    </submittedName>
</protein>
<name>A0ABM1A8I5_APLCA</name>
<sequence length="159" mass="18451">MDDDFEIRQRQKTISILSRSPMEQMEKLWRTHFPKVRMFIGPDFGSFPFECEAIVVMHRMPPHEQEAITREDVRLSKADRSFKTSRMRELFGYYALFQAARCVNPNVLRYILEQGVDPNGPLGAETNGLLLYAAAMNSACAVRLIIAGGFRFEDYSEYW</sequence>
<gene>
    <name evidence="2" type="primary">LOC106012964</name>
</gene>
<keyword evidence="1" id="KW-1185">Reference proteome</keyword>
<dbReference type="Gene3D" id="1.25.40.20">
    <property type="entry name" value="Ankyrin repeat-containing domain"/>
    <property type="match status" value="1"/>
</dbReference>
<dbReference type="GeneID" id="106012964"/>
<dbReference type="Proteomes" id="UP000694888">
    <property type="component" value="Unplaced"/>
</dbReference>
<dbReference type="RefSeq" id="XP_012942871.1">
    <property type="nucleotide sequence ID" value="XM_013087417.2"/>
</dbReference>
<organism evidence="1 2">
    <name type="scientific">Aplysia californica</name>
    <name type="common">California sea hare</name>
    <dbReference type="NCBI Taxonomy" id="6500"/>
    <lineage>
        <taxon>Eukaryota</taxon>
        <taxon>Metazoa</taxon>
        <taxon>Spiralia</taxon>
        <taxon>Lophotrochozoa</taxon>
        <taxon>Mollusca</taxon>
        <taxon>Gastropoda</taxon>
        <taxon>Heterobranchia</taxon>
        <taxon>Euthyneura</taxon>
        <taxon>Tectipleura</taxon>
        <taxon>Aplysiida</taxon>
        <taxon>Aplysioidea</taxon>
        <taxon>Aplysiidae</taxon>
        <taxon>Aplysia</taxon>
    </lineage>
</organism>
<evidence type="ECO:0000313" key="1">
    <source>
        <dbReference type="Proteomes" id="UP000694888"/>
    </source>
</evidence>